<dbReference type="SUPFAM" id="SSF54631">
    <property type="entry name" value="CBS-domain pair"/>
    <property type="match status" value="1"/>
</dbReference>
<evidence type="ECO:0000256" key="10">
    <source>
        <dbReference type="PROSITE-ProRule" id="PRU01193"/>
    </source>
</evidence>
<keyword evidence="7 9" id="KW-0129">CBS domain</keyword>
<keyword evidence="3" id="KW-1003">Cell membrane</keyword>
<dbReference type="RefSeq" id="WP_197115530.1">
    <property type="nucleotide sequence ID" value="NZ_JACBXQ010000003.1"/>
</dbReference>
<evidence type="ECO:0000313" key="14">
    <source>
        <dbReference type="EMBL" id="MBG9986584.1"/>
    </source>
</evidence>
<evidence type="ECO:0000256" key="11">
    <source>
        <dbReference type="SAM" id="Phobius"/>
    </source>
</evidence>
<dbReference type="InterPro" id="IPR016169">
    <property type="entry name" value="FAD-bd_PCMH_sub2"/>
</dbReference>
<dbReference type="InterPro" id="IPR044751">
    <property type="entry name" value="Ion_transp-like_CBS"/>
</dbReference>
<keyword evidence="6 10" id="KW-1133">Transmembrane helix</keyword>
<dbReference type="InterPro" id="IPR046342">
    <property type="entry name" value="CBS_dom_sf"/>
</dbReference>
<evidence type="ECO:0000313" key="15">
    <source>
        <dbReference type="Proteomes" id="UP000721415"/>
    </source>
</evidence>
<evidence type="ECO:0000259" key="12">
    <source>
        <dbReference type="PROSITE" id="PS51371"/>
    </source>
</evidence>
<dbReference type="SMART" id="SM01091">
    <property type="entry name" value="CorC_HlyC"/>
    <property type="match status" value="1"/>
</dbReference>
<dbReference type="PROSITE" id="PS51371">
    <property type="entry name" value="CBS"/>
    <property type="match status" value="2"/>
</dbReference>
<comment type="subcellular location">
    <subcellularLocation>
        <location evidence="1">Cell membrane</location>
        <topology evidence="1">Multi-pass membrane protein</topology>
    </subcellularLocation>
</comment>
<dbReference type="InterPro" id="IPR005170">
    <property type="entry name" value="Transptr-assoc_dom"/>
</dbReference>
<gene>
    <name evidence="14" type="ORF">HZY91_06700</name>
</gene>
<name>A0ABS0LTH5_9LACT</name>
<dbReference type="InterPro" id="IPR051676">
    <property type="entry name" value="UPF0053_domain"/>
</dbReference>
<accession>A0ABS0LTH5</accession>
<keyword evidence="5" id="KW-0677">Repeat</keyword>
<dbReference type="Proteomes" id="UP000721415">
    <property type="component" value="Unassembled WGS sequence"/>
</dbReference>
<reference evidence="14 15" key="1">
    <citation type="submission" date="2020-07" db="EMBL/GenBank/DDBJ databases">
        <title>Facklamia lactis sp. nov., isolated from raw milk.</title>
        <authorList>
            <person name="Doll E.V."/>
            <person name="Huptas C."/>
            <person name="Staib L."/>
            <person name="Wenning M."/>
            <person name="Scherer S."/>
        </authorList>
    </citation>
    <scope>NUCLEOTIDE SEQUENCE [LARGE SCALE GENOMIC DNA]</scope>
    <source>
        <strain evidence="14 15">DSM 111018</strain>
    </source>
</reference>
<dbReference type="EMBL" id="JACBXQ010000003">
    <property type="protein sequence ID" value="MBG9986584.1"/>
    <property type="molecule type" value="Genomic_DNA"/>
</dbReference>
<feature type="transmembrane region" description="Helical" evidence="11">
    <location>
        <begin position="12"/>
        <end position="33"/>
    </location>
</feature>
<evidence type="ECO:0000256" key="5">
    <source>
        <dbReference type="ARBA" id="ARBA00022737"/>
    </source>
</evidence>
<feature type="domain" description="CNNM transmembrane" evidence="13">
    <location>
        <begin position="4"/>
        <end position="203"/>
    </location>
</feature>
<feature type="domain" description="CBS" evidence="12">
    <location>
        <begin position="222"/>
        <end position="282"/>
    </location>
</feature>
<evidence type="ECO:0000256" key="7">
    <source>
        <dbReference type="ARBA" id="ARBA00023122"/>
    </source>
</evidence>
<evidence type="ECO:0000256" key="6">
    <source>
        <dbReference type="ARBA" id="ARBA00022989"/>
    </source>
</evidence>
<dbReference type="SUPFAM" id="SSF56176">
    <property type="entry name" value="FAD-binding/transporter-associated domain-like"/>
    <property type="match status" value="1"/>
</dbReference>
<organism evidence="14 15">
    <name type="scientific">Facklamia lactis</name>
    <dbReference type="NCBI Taxonomy" id="2749967"/>
    <lineage>
        <taxon>Bacteria</taxon>
        <taxon>Bacillati</taxon>
        <taxon>Bacillota</taxon>
        <taxon>Bacilli</taxon>
        <taxon>Lactobacillales</taxon>
        <taxon>Aerococcaceae</taxon>
        <taxon>Facklamia</taxon>
    </lineage>
</organism>
<dbReference type="Gene3D" id="3.10.580.10">
    <property type="entry name" value="CBS-domain"/>
    <property type="match status" value="1"/>
</dbReference>
<proteinExistence type="inferred from homology"/>
<evidence type="ECO:0000256" key="9">
    <source>
        <dbReference type="PROSITE-ProRule" id="PRU00703"/>
    </source>
</evidence>
<keyword evidence="4 10" id="KW-0812">Transmembrane</keyword>
<sequence length="463" mass="51771">MDSSGNSLIFQLMIIIILTGINAFFAAAEIAFVSINQSKMRAMAEEEGNKKAERVLRLIENADDFLATIQVAITLAGFLSSASAATSFAEYFNHWIPNFPGATTVSIVVVTVILSYITLVFGELYPKQVALQMPDQVAMATSGVVEGIQRIFKPFVQLLSLSTGLLKRITPIDFNADNEQFTREEMVAILNQSQAEGAIDLAEYAMLEGVLSLDSKLAREVMVPRTDTQMIDIEDDYEEILSEILSSPYSRLPIYEESKDNVIGVLHVKSLLKAAQKNGFDNVDFMAIANEPLFVPSTAYIDDLLVEFRREETHMAILRDEYGGVEGIVTLEDLIEEIVGDINDESDITATVVRKIDDANYYINGVITLEKYNHYFDEDLDSEEVDTIAGLMIQVIGYVPDDEERISVRMNDYVLTTSNVENGRIRGIHVTHDPSYAIETEFSLHAFLNESDRRESDFELDDN</sequence>
<comment type="similarity">
    <text evidence="2">Belongs to the UPF0053 family.</text>
</comment>
<dbReference type="Pfam" id="PF00571">
    <property type="entry name" value="CBS"/>
    <property type="match status" value="2"/>
</dbReference>
<dbReference type="InterPro" id="IPR000644">
    <property type="entry name" value="CBS_dom"/>
</dbReference>
<dbReference type="PANTHER" id="PTHR43099">
    <property type="entry name" value="UPF0053 PROTEIN YRKA"/>
    <property type="match status" value="1"/>
</dbReference>
<feature type="transmembrane region" description="Helical" evidence="11">
    <location>
        <begin position="65"/>
        <end position="85"/>
    </location>
</feature>
<dbReference type="InterPro" id="IPR002550">
    <property type="entry name" value="CNNM"/>
</dbReference>
<keyword evidence="15" id="KW-1185">Reference proteome</keyword>
<evidence type="ECO:0000256" key="1">
    <source>
        <dbReference type="ARBA" id="ARBA00004651"/>
    </source>
</evidence>
<dbReference type="PROSITE" id="PS51846">
    <property type="entry name" value="CNNM"/>
    <property type="match status" value="1"/>
</dbReference>
<keyword evidence="8 10" id="KW-0472">Membrane</keyword>
<evidence type="ECO:0000259" key="13">
    <source>
        <dbReference type="PROSITE" id="PS51846"/>
    </source>
</evidence>
<dbReference type="Pfam" id="PF03471">
    <property type="entry name" value="CorC_HlyC"/>
    <property type="match status" value="1"/>
</dbReference>
<evidence type="ECO:0000256" key="2">
    <source>
        <dbReference type="ARBA" id="ARBA00006337"/>
    </source>
</evidence>
<dbReference type="Gene3D" id="3.30.465.10">
    <property type="match status" value="1"/>
</dbReference>
<feature type="domain" description="CBS" evidence="12">
    <location>
        <begin position="288"/>
        <end position="345"/>
    </location>
</feature>
<evidence type="ECO:0000256" key="8">
    <source>
        <dbReference type="ARBA" id="ARBA00023136"/>
    </source>
</evidence>
<evidence type="ECO:0000256" key="4">
    <source>
        <dbReference type="ARBA" id="ARBA00022692"/>
    </source>
</evidence>
<dbReference type="Pfam" id="PF01595">
    <property type="entry name" value="CNNM"/>
    <property type="match status" value="1"/>
</dbReference>
<protein>
    <submittedName>
        <fullName evidence="14">HlyC/CorC family transporter</fullName>
    </submittedName>
</protein>
<evidence type="ECO:0000256" key="3">
    <source>
        <dbReference type="ARBA" id="ARBA00022475"/>
    </source>
</evidence>
<comment type="caution">
    <text evidence="14">The sequence shown here is derived from an EMBL/GenBank/DDBJ whole genome shotgun (WGS) entry which is preliminary data.</text>
</comment>
<dbReference type="InterPro" id="IPR036318">
    <property type="entry name" value="FAD-bd_PCMH-like_sf"/>
</dbReference>
<dbReference type="PANTHER" id="PTHR43099:SF5">
    <property type="entry name" value="HLYC_CORC FAMILY TRANSPORTER"/>
    <property type="match status" value="1"/>
</dbReference>
<dbReference type="CDD" id="cd04590">
    <property type="entry name" value="CBS_pair_CorC_HlyC_assoc"/>
    <property type="match status" value="1"/>
</dbReference>
<feature type="transmembrane region" description="Helical" evidence="11">
    <location>
        <begin position="105"/>
        <end position="125"/>
    </location>
</feature>